<dbReference type="EMBL" id="CP000544">
    <property type="protein sequence ID" value="ABM62993.1"/>
    <property type="molecule type" value="Genomic_DNA"/>
</dbReference>
<feature type="compositionally biased region" description="Low complexity" evidence="1">
    <location>
        <begin position="85"/>
        <end position="113"/>
    </location>
</feature>
<gene>
    <name evidence="3" type="ordered locus">Hhal_2229</name>
</gene>
<evidence type="ECO:0000313" key="4">
    <source>
        <dbReference type="Proteomes" id="UP000000647"/>
    </source>
</evidence>
<dbReference type="NCBIfam" id="TIGR02605">
    <property type="entry name" value="CxxC_CxxC_SSSS"/>
    <property type="match status" value="1"/>
</dbReference>
<dbReference type="PANTHER" id="PTHR34404:SF2">
    <property type="entry name" value="CONSERVED SERINE RICH PROTEIN"/>
    <property type="match status" value="1"/>
</dbReference>
<dbReference type="STRING" id="349124.Hhal_2229"/>
<dbReference type="Proteomes" id="UP000000647">
    <property type="component" value="Chromosome"/>
</dbReference>
<organism evidence="3 4">
    <name type="scientific">Halorhodospira halophila (strain DSM 244 / SL1)</name>
    <name type="common">Ectothiorhodospira halophila (strain DSM 244 / SL1)</name>
    <dbReference type="NCBI Taxonomy" id="349124"/>
    <lineage>
        <taxon>Bacteria</taxon>
        <taxon>Pseudomonadati</taxon>
        <taxon>Pseudomonadota</taxon>
        <taxon>Gammaproteobacteria</taxon>
        <taxon>Chromatiales</taxon>
        <taxon>Ectothiorhodospiraceae</taxon>
        <taxon>Halorhodospira</taxon>
    </lineage>
</organism>
<dbReference type="HOGENOM" id="CLU_136025_0_2_6"/>
<dbReference type="PANTHER" id="PTHR34404">
    <property type="entry name" value="REGULATORY PROTEIN, FMDB FAMILY"/>
    <property type="match status" value="1"/>
</dbReference>
<feature type="domain" description="Putative regulatory protein FmdB zinc ribbon" evidence="2">
    <location>
        <begin position="1"/>
        <end position="42"/>
    </location>
</feature>
<dbReference type="InterPro" id="IPR013429">
    <property type="entry name" value="Regulatory_FmdB_Zinc_ribbon"/>
</dbReference>
<accession>A1WZ81</accession>
<dbReference type="RefSeq" id="WP_011815015.1">
    <property type="nucleotide sequence ID" value="NC_008789.1"/>
</dbReference>
<evidence type="ECO:0000259" key="2">
    <source>
        <dbReference type="SMART" id="SM00834"/>
    </source>
</evidence>
<dbReference type="Pfam" id="PF09723">
    <property type="entry name" value="Zn_ribbon_8"/>
    <property type="match status" value="1"/>
</dbReference>
<dbReference type="OrthoDB" id="9813321at2"/>
<dbReference type="SMART" id="SM00834">
    <property type="entry name" value="CxxC_CXXC_SSSS"/>
    <property type="match status" value="1"/>
</dbReference>
<feature type="region of interest" description="Disordered" evidence="1">
    <location>
        <begin position="57"/>
        <end position="113"/>
    </location>
</feature>
<keyword evidence="4" id="KW-1185">Reference proteome</keyword>
<reference evidence="3 4" key="2">
    <citation type="journal article" date="2013" name="Stand. Genomic Sci.">
        <title>Complete genome sequence of Halorhodospira halophila SL1.</title>
        <authorList>
            <person name="Challacombe J.F."/>
            <person name="Majid S."/>
            <person name="Deole R."/>
            <person name="Brettin T.S."/>
            <person name="Bruce D."/>
            <person name="Delano S.F."/>
            <person name="Detter J.C."/>
            <person name="Gleasner C.D."/>
            <person name="Han C.S."/>
            <person name="Misra M."/>
            <person name="Reitenga K.G."/>
            <person name="Mikhailova N."/>
            <person name="Woyke T."/>
            <person name="Pitluck S."/>
            <person name="Nolan M."/>
            <person name="Land M.L."/>
            <person name="Saunders E."/>
            <person name="Tapia R."/>
            <person name="Lapidus A."/>
            <person name="Ivanova N."/>
            <person name="Hoff W.D."/>
        </authorList>
    </citation>
    <scope>NUCLEOTIDE SEQUENCE [LARGE SCALE GENOMIC DNA]</scope>
    <source>
        <strain evidence="4">DSM 244 / SL1</strain>
    </source>
</reference>
<protein>
    <submittedName>
        <fullName evidence="3">Putative regulatory protein, FmdB family</fullName>
    </submittedName>
</protein>
<dbReference type="KEGG" id="hha:Hhal_2229"/>
<name>A1WZ81_HALHL</name>
<evidence type="ECO:0000313" key="3">
    <source>
        <dbReference type="EMBL" id="ABM62993.1"/>
    </source>
</evidence>
<sequence>MPIYEYECCGCGHRLEAIQSVSDGPLTDCPECGQASLKRLVSAAAFRLKGGGWYETDFKSGQRKNVAEGGNNSGNKGGGEKSKDQGASSASSSSSSGSQSQGAVASSSGSASS</sequence>
<proteinExistence type="predicted"/>
<reference evidence="4" key="1">
    <citation type="submission" date="2006-12" db="EMBL/GenBank/DDBJ databases">
        <title>Complete sequence of Halorhodospira halophila SL1.</title>
        <authorList>
            <consortium name="US DOE Joint Genome Institute"/>
            <person name="Copeland A."/>
            <person name="Lucas S."/>
            <person name="Lapidus A."/>
            <person name="Barry K."/>
            <person name="Detter J.C."/>
            <person name="Glavina del Rio T."/>
            <person name="Hammon N."/>
            <person name="Israni S."/>
            <person name="Dalin E."/>
            <person name="Tice H."/>
            <person name="Pitluck S."/>
            <person name="Saunders E."/>
            <person name="Brettin T."/>
            <person name="Bruce D."/>
            <person name="Han C."/>
            <person name="Tapia R."/>
            <person name="Schmutz J."/>
            <person name="Larimer F."/>
            <person name="Land M."/>
            <person name="Hauser L."/>
            <person name="Kyrpides N."/>
            <person name="Mikhailova N."/>
            <person name="Hoff W."/>
            <person name="Richardson P."/>
        </authorList>
    </citation>
    <scope>NUCLEOTIDE SEQUENCE [LARGE SCALE GENOMIC DNA]</scope>
    <source>
        <strain evidence="4">DSM 244 / SL1</strain>
    </source>
</reference>
<evidence type="ECO:0000256" key="1">
    <source>
        <dbReference type="SAM" id="MobiDB-lite"/>
    </source>
</evidence>
<dbReference type="AlphaFoldDB" id="A1WZ81"/>
<dbReference type="eggNOG" id="COG2331">
    <property type="taxonomic scope" value="Bacteria"/>
</dbReference>